<dbReference type="EMBL" id="PFMA01000073">
    <property type="protein sequence ID" value="PIY93199.1"/>
    <property type="molecule type" value="Genomic_DNA"/>
</dbReference>
<dbReference type="AlphaFoldDB" id="A0A2M7R8V5"/>
<reference evidence="2" key="1">
    <citation type="submission" date="2017-09" db="EMBL/GenBank/DDBJ databases">
        <title>Depth-based differentiation of microbial function through sediment-hosted aquifers and enrichment of novel symbionts in the deep terrestrial subsurface.</title>
        <authorList>
            <person name="Probst A.J."/>
            <person name="Ladd B."/>
            <person name="Jarett J.K."/>
            <person name="Geller-Mcgrath D.E."/>
            <person name="Sieber C.M.K."/>
            <person name="Emerson J.B."/>
            <person name="Anantharaman K."/>
            <person name="Thomas B.C."/>
            <person name="Malmstrom R."/>
            <person name="Stieglmeier M."/>
            <person name="Klingl A."/>
            <person name="Woyke T."/>
            <person name="Ryan C.M."/>
            <person name="Banfield J.F."/>
        </authorList>
    </citation>
    <scope>NUCLEOTIDE SEQUENCE [LARGE SCALE GENOMIC DNA]</scope>
</reference>
<evidence type="ECO:0000313" key="2">
    <source>
        <dbReference type="Proteomes" id="UP000229449"/>
    </source>
</evidence>
<protein>
    <submittedName>
        <fullName evidence="1">Uncharacterized protein</fullName>
    </submittedName>
</protein>
<dbReference type="Proteomes" id="UP000229449">
    <property type="component" value="Unassembled WGS sequence"/>
</dbReference>
<organism evidence="1 2">
    <name type="scientific">Candidatus Magasanikbacteria bacterium CG_4_10_14_0_8_um_filter_32_14</name>
    <dbReference type="NCBI Taxonomy" id="1974640"/>
    <lineage>
        <taxon>Bacteria</taxon>
        <taxon>Candidatus Magasanikiibacteriota</taxon>
    </lineage>
</organism>
<gene>
    <name evidence="1" type="ORF">COY69_02895</name>
</gene>
<proteinExistence type="predicted"/>
<sequence>MNFLRLVTFLFIATAMGWGCDTEPDKVTLYTSSDKIDASSDDPCGKVDSPAYCTAPTTDADVSADSANDDVSVDSADAYKDYTGVYCPGNDCTLMPSREFPGRWSCFPKFGGADASSLDWLCQFE</sequence>
<comment type="caution">
    <text evidence="1">The sequence shown here is derived from an EMBL/GenBank/DDBJ whole genome shotgun (WGS) entry which is preliminary data.</text>
</comment>
<accession>A0A2M7R8V5</accession>
<evidence type="ECO:0000313" key="1">
    <source>
        <dbReference type="EMBL" id="PIY93199.1"/>
    </source>
</evidence>
<name>A0A2M7R8V5_9BACT</name>